<dbReference type="Proteomes" id="UP000002358">
    <property type="component" value="Chromosome 4"/>
</dbReference>
<dbReference type="Pfam" id="PF12796">
    <property type="entry name" value="Ank_2"/>
    <property type="match status" value="4"/>
</dbReference>
<dbReference type="PROSITE" id="PS50297">
    <property type="entry name" value="ANK_REP_REGION"/>
    <property type="match status" value="6"/>
</dbReference>
<evidence type="ECO:0000313" key="5">
    <source>
        <dbReference type="Proteomes" id="UP000002358"/>
    </source>
</evidence>
<accession>A0A7M7QCJ1</accession>
<dbReference type="EnsemblMetazoa" id="XM_008215594">
    <property type="protein sequence ID" value="XP_008213816"/>
    <property type="gene ID" value="LOC100679871"/>
</dbReference>
<dbReference type="InterPro" id="IPR051165">
    <property type="entry name" value="Multifunctional_ANK_Repeat"/>
</dbReference>
<feature type="repeat" description="ANK" evidence="3">
    <location>
        <begin position="324"/>
        <end position="356"/>
    </location>
</feature>
<evidence type="ECO:0000256" key="1">
    <source>
        <dbReference type="ARBA" id="ARBA00022737"/>
    </source>
</evidence>
<keyword evidence="5" id="KW-1185">Reference proteome</keyword>
<reference evidence="4" key="1">
    <citation type="submission" date="2021-01" db="UniProtKB">
        <authorList>
            <consortium name="EnsemblMetazoa"/>
        </authorList>
    </citation>
    <scope>IDENTIFICATION</scope>
</reference>
<dbReference type="InterPro" id="IPR002110">
    <property type="entry name" value="Ankyrin_rpt"/>
</dbReference>
<feature type="repeat" description="ANK" evidence="3">
    <location>
        <begin position="675"/>
        <end position="707"/>
    </location>
</feature>
<dbReference type="RefSeq" id="XP_008213816.1">
    <property type="nucleotide sequence ID" value="XM_008215594.4"/>
</dbReference>
<keyword evidence="1" id="KW-0677">Repeat</keyword>
<protein>
    <submittedName>
        <fullName evidence="4">Uncharacterized protein</fullName>
    </submittedName>
</protein>
<dbReference type="Pfam" id="PF00023">
    <property type="entry name" value="Ank"/>
    <property type="match status" value="1"/>
</dbReference>
<name>A0A7M7QCJ1_NASVI</name>
<proteinExistence type="predicted"/>
<dbReference type="OrthoDB" id="3246549at2759"/>
<evidence type="ECO:0000256" key="2">
    <source>
        <dbReference type="ARBA" id="ARBA00023043"/>
    </source>
</evidence>
<evidence type="ECO:0000256" key="3">
    <source>
        <dbReference type="PROSITE-ProRule" id="PRU00023"/>
    </source>
</evidence>
<feature type="repeat" description="ANK" evidence="3">
    <location>
        <begin position="291"/>
        <end position="323"/>
    </location>
</feature>
<dbReference type="SUPFAM" id="SSF48403">
    <property type="entry name" value="Ankyrin repeat"/>
    <property type="match status" value="2"/>
</dbReference>
<dbReference type="GeneID" id="100679871"/>
<dbReference type="EnsemblMetazoa" id="XM_031929382">
    <property type="protein sequence ID" value="XP_031785242"/>
    <property type="gene ID" value="LOC100679871"/>
</dbReference>
<dbReference type="PANTHER" id="PTHR24123">
    <property type="entry name" value="ANKYRIN REPEAT-CONTAINING"/>
    <property type="match status" value="1"/>
</dbReference>
<feature type="repeat" description="ANK" evidence="3">
    <location>
        <begin position="602"/>
        <end position="638"/>
    </location>
</feature>
<dbReference type="PANTHER" id="PTHR24123:SF33">
    <property type="entry name" value="PROTEIN HOS4"/>
    <property type="match status" value="1"/>
</dbReference>
<dbReference type="Gene3D" id="1.25.40.20">
    <property type="entry name" value="Ankyrin repeat-containing domain"/>
    <property type="match status" value="5"/>
</dbReference>
<organism evidence="4 5">
    <name type="scientific">Nasonia vitripennis</name>
    <name type="common">Parasitic wasp</name>
    <dbReference type="NCBI Taxonomy" id="7425"/>
    <lineage>
        <taxon>Eukaryota</taxon>
        <taxon>Metazoa</taxon>
        <taxon>Ecdysozoa</taxon>
        <taxon>Arthropoda</taxon>
        <taxon>Hexapoda</taxon>
        <taxon>Insecta</taxon>
        <taxon>Pterygota</taxon>
        <taxon>Neoptera</taxon>
        <taxon>Endopterygota</taxon>
        <taxon>Hymenoptera</taxon>
        <taxon>Apocrita</taxon>
        <taxon>Proctotrupomorpha</taxon>
        <taxon>Chalcidoidea</taxon>
        <taxon>Pteromalidae</taxon>
        <taxon>Pteromalinae</taxon>
        <taxon>Nasonia</taxon>
    </lineage>
</organism>
<dbReference type="InParanoid" id="A0A7M7QCJ1"/>
<dbReference type="KEGG" id="nvi:100679871"/>
<dbReference type="PRINTS" id="PR01415">
    <property type="entry name" value="ANKYRIN"/>
</dbReference>
<evidence type="ECO:0000313" key="4">
    <source>
        <dbReference type="EnsemblMetazoa" id="XP_031785242"/>
    </source>
</evidence>
<dbReference type="SMART" id="SM00248">
    <property type="entry name" value="ANK"/>
    <property type="match status" value="17"/>
</dbReference>
<dbReference type="PROSITE" id="PS50088">
    <property type="entry name" value="ANK_REPEAT"/>
    <property type="match status" value="7"/>
</dbReference>
<dbReference type="RefSeq" id="XP_031785242.1">
    <property type="nucleotide sequence ID" value="XM_031929382.2"/>
</dbReference>
<sequence length="913" mass="103660">MGREELMVAVQTGTYLNVQAAFKDEYLAHDEEWFDYKLLMAAIERSHKTIVHFLLDKNCRVRREETTESFHTPLYHAVLLDDYQLVKKMILNGASIKDKHFTHQTPICLAIKKGRDFLADAILRLANFDDISPTNADDIAHFQIACMREKLEVVEQFVERGFSLETVSVLDDEKWKGFTPLHFAIMGSDKRPKCQTAMYLINKGADIYTKNSQDQTPLHLAYYSNNYEKMQKSISLAISSQKEKFSNPVDKNGVSHFHICCMCNTTNCVETFIKKKVNINTSVSADLKNDPGFTPLHFAIKNNCLDMVQILLKKSVEVNKPANDCLTPLHLACKLNHIKIVELLLKYKADVNAVGESSCTPIHCAFYASPRSYELIDLLLSSVPKNSNYSDSRGLSYFHIASAQNNIAMVESLLNLDGISIDARINLDDGINSGYSAIHLAVDYNCKDVVELLLQHNANANIAVSSSDIRPLHLACNYNNDIFLKNKKTYWKKKKRGFNYENSLAMRIEIMEILLDNKADINAKTSKGKTVLMYACLDVSNVPDSIINFLIANNADINMRTNKKSTILHLFANCKEHLFSKVVEWSERFLLQGANVDAINDHDCTPLLVAFRNESINLNYELIKLLLKHGANINARSGGSKNTPLHYLIERSYPCEATMDLLLNNGSNIEAKNIFGHTPLQVAFSRGQLSAIKKLLRYGADINSENPKGFPTINPFSSWRGIYCMCKETTKVIEIHIKKLITIGFHISDKVKRSYGLLRAPPLNLPREADDVFIQCSEEIKKLKNARIDNYTTLYDILFRDQNEMVKHLKNKTLTEMLNDPSLERKFPLYGYLLKLQLKRGLVRENYSKPAKTSLELLIGMSLPDSCSESILGYLRNRDLVNLNKAIKLTGSIKRKLQVNNSKSEVPSKKRRR</sequence>
<dbReference type="InterPro" id="IPR036770">
    <property type="entry name" value="Ankyrin_rpt-contain_sf"/>
</dbReference>
<dbReference type="EnsemblMetazoa" id="XM_003424628">
    <property type="protein sequence ID" value="XP_003424676"/>
    <property type="gene ID" value="LOC100679871"/>
</dbReference>
<keyword evidence="2 3" id="KW-0040">ANK repeat</keyword>
<feature type="repeat" description="ANK" evidence="3">
    <location>
        <begin position="176"/>
        <end position="212"/>
    </location>
</feature>
<dbReference type="RefSeq" id="XP_003424676.1">
    <property type="nucleotide sequence ID" value="XM_003424628.5"/>
</dbReference>
<feature type="repeat" description="ANK" evidence="3">
    <location>
        <begin position="640"/>
        <end position="674"/>
    </location>
</feature>
<dbReference type="SMR" id="A0A7M7QCJ1"/>
<feature type="repeat" description="ANK" evidence="3">
    <location>
        <begin position="433"/>
        <end position="465"/>
    </location>
</feature>
<dbReference type="AlphaFoldDB" id="A0A7M7QCJ1"/>